<comment type="caution">
    <text evidence="1">The sequence shown here is derived from an EMBL/GenBank/DDBJ whole genome shotgun (WGS) entry which is preliminary data.</text>
</comment>
<dbReference type="EMBL" id="JAMWBK010000003">
    <property type="protein sequence ID" value="KAJ8907178.1"/>
    <property type="molecule type" value="Genomic_DNA"/>
</dbReference>
<accession>A0AAV8V191</accession>
<keyword evidence="2" id="KW-1185">Reference proteome</keyword>
<evidence type="ECO:0000313" key="2">
    <source>
        <dbReference type="Proteomes" id="UP001157974"/>
    </source>
</evidence>
<organism evidence="1 2">
    <name type="scientific">Rhodosorus marinus</name>
    <dbReference type="NCBI Taxonomy" id="101924"/>
    <lineage>
        <taxon>Eukaryota</taxon>
        <taxon>Rhodophyta</taxon>
        <taxon>Stylonematophyceae</taxon>
        <taxon>Stylonematales</taxon>
        <taxon>Stylonemataceae</taxon>
        <taxon>Rhodosorus</taxon>
    </lineage>
</organism>
<evidence type="ECO:0000313" key="1">
    <source>
        <dbReference type="EMBL" id="KAJ8907178.1"/>
    </source>
</evidence>
<sequence>MGDDVGGGTSSDVHISAELFADGELGVLSEIGWRGLLESSLVSNFGDTHGTAFDVLAVEQAGVKIKCHAE</sequence>
<dbReference type="Proteomes" id="UP001157974">
    <property type="component" value="Unassembled WGS sequence"/>
</dbReference>
<proteinExistence type="predicted"/>
<reference evidence="1 2" key="1">
    <citation type="journal article" date="2023" name="Nat. Commun.">
        <title>Origin of minicircular mitochondrial genomes in red algae.</title>
        <authorList>
            <person name="Lee Y."/>
            <person name="Cho C.H."/>
            <person name="Lee Y.M."/>
            <person name="Park S.I."/>
            <person name="Yang J.H."/>
            <person name="West J.A."/>
            <person name="Bhattacharya D."/>
            <person name="Yoon H.S."/>
        </authorList>
    </citation>
    <scope>NUCLEOTIDE SEQUENCE [LARGE SCALE GENOMIC DNA]</scope>
    <source>
        <strain evidence="1 2">CCMP1338</strain>
        <tissue evidence="1">Whole cell</tissue>
    </source>
</reference>
<gene>
    <name evidence="1" type="ORF">NDN08_003660</name>
</gene>
<dbReference type="AlphaFoldDB" id="A0AAV8V191"/>
<name>A0AAV8V191_9RHOD</name>
<protein>
    <submittedName>
        <fullName evidence="1">Uncharacterized protein</fullName>
    </submittedName>
</protein>